<dbReference type="EMBL" id="NBSK02000009">
    <property type="protein sequence ID" value="KAJ0185400.1"/>
    <property type="molecule type" value="Genomic_DNA"/>
</dbReference>
<reference evidence="1 2" key="1">
    <citation type="journal article" date="2017" name="Nat. Commun.">
        <title>Genome assembly with in vitro proximity ligation data and whole-genome triplication in lettuce.</title>
        <authorList>
            <person name="Reyes-Chin-Wo S."/>
            <person name="Wang Z."/>
            <person name="Yang X."/>
            <person name="Kozik A."/>
            <person name="Arikit S."/>
            <person name="Song C."/>
            <person name="Xia L."/>
            <person name="Froenicke L."/>
            <person name="Lavelle D.O."/>
            <person name="Truco M.J."/>
            <person name="Xia R."/>
            <person name="Zhu S."/>
            <person name="Xu C."/>
            <person name="Xu H."/>
            <person name="Xu X."/>
            <person name="Cox K."/>
            <person name="Korf I."/>
            <person name="Meyers B.C."/>
            <person name="Michelmore R.W."/>
        </authorList>
    </citation>
    <scope>NUCLEOTIDE SEQUENCE [LARGE SCALE GENOMIC DNA]</scope>
    <source>
        <strain evidence="2">cv. Salinas</strain>
        <tissue evidence="1">Seedlings</tissue>
    </source>
</reference>
<proteinExistence type="predicted"/>
<dbReference type="AlphaFoldDB" id="A0A9R1UE43"/>
<protein>
    <submittedName>
        <fullName evidence="1">Uncharacterized protein</fullName>
    </submittedName>
</protein>
<organism evidence="1 2">
    <name type="scientific">Lactuca sativa</name>
    <name type="common">Garden lettuce</name>
    <dbReference type="NCBI Taxonomy" id="4236"/>
    <lineage>
        <taxon>Eukaryota</taxon>
        <taxon>Viridiplantae</taxon>
        <taxon>Streptophyta</taxon>
        <taxon>Embryophyta</taxon>
        <taxon>Tracheophyta</taxon>
        <taxon>Spermatophyta</taxon>
        <taxon>Magnoliopsida</taxon>
        <taxon>eudicotyledons</taxon>
        <taxon>Gunneridae</taxon>
        <taxon>Pentapetalae</taxon>
        <taxon>asterids</taxon>
        <taxon>campanulids</taxon>
        <taxon>Asterales</taxon>
        <taxon>Asteraceae</taxon>
        <taxon>Cichorioideae</taxon>
        <taxon>Cichorieae</taxon>
        <taxon>Lactucinae</taxon>
        <taxon>Lactuca</taxon>
    </lineage>
</organism>
<keyword evidence="2" id="KW-1185">Reference proteome</keyword>
<evidence type="ECO:0000313" key="1">
    <source>
        <dbReference type="EMBL" id="KAJ0185400.1"/>
    </source>
</evidence>
<evidence type="ECO:0000313" key="2">
    <source>
        <dbReference type="Proteomes" id="UP000235145"/>
    </source>
</evidence>
<gene>
    <name evidence="1" type="ORF">LSAT_V11C900490070</name>
</gene>
<accession>A0A9R1UE43</accession>
<sequence length="89" mass="10773">MRARIAKDFSSDFYLYLLEGIRNEIGLQYFYCYSVEDDPKNFEDAMVFQDVMIWKEAIDDESHQFWKISHECCLIFLRLLIPLGCEWIF</sequence>
<comment type="caution">
    <text evidence="1">The sequence shown here is derived from an EMBL/GenBank/DDBJ whole genome shotgun (WGS) entry which is preliminary data.</text>
</comment>
<name>A0A9R1UE43_LACSA</name>
<dbReference type="Proteomes" id="UP000235145">
    <property type="component" value="Unassembled WGS sequence"/>
</dbReference>